<protein>
    <recommendedName>
        <fullName evidence="4">Integral membrane protein</fullName>
    </recommendedName>
</protein>
<feature type="transmembrane region" description="Helical" evidence="1">
    <location>
        <begin position="105"/>
        <end position="125"/>
    </location>
</feature>
<evidence type="ECO:0008006" key="4">
    <source>
        <dbReference type="Google" id="ProtNLM"/>
    </source>
</evidence>
<feature type="transmembrane region" description="Helical" evidence="1">
    <location>
        <begin position="156"/>
        <end position="179"/>
    </location>
</feature>
<feature type="transmembrane region" description="Helical" evidence="1">
    <location>
        <begin position="354"/>
        <end position="378"/>
    </location>
</feature>
<feature type="transmembrane region" description="Helical" evidence="1">
    <location>
        <begin position="273"/>
        <end position="291"/>
    </location>
</feature>
<accession>A0ABV3K7P4</accession>
<comment type="caution">
    <text evidence="2">The sequence shown here is derived from an EMBL/GenBank/DDBJ whole genome shotgun (WGS) entry which is preliminary data.</text>
</comment>
<feature type="transmembrane region" description="Helical" evidence="1">
    <location>
        <begin position="303"/>
        <end position="325"/>
    </location>
</feature>
<gene>
    <name evidence="2" type="ORF">AB0L16_29630</name>
</gene>
<feature type="transmembrane region" description="Helical" evidence="1">
    <location>
        <begin position="80"/>
        <end position="98"/>
    </location>
</feature>
<feature type="transmembrane region" description="Helical" evidence="1">
    <location>
        <begin position="199"/>
        <end position="222"/>
    </location>
</feature>
<keyword evidence="1" id="KW-1133">Transmembrane helix</keyword>
<dbReference type="Proteomes" id="UP001552594">
    <property type="component" value="Unassembled WGS sequence"/>
</dbReference>
<keyword evidence="3" id="KW-1185">Reference proteome</keyword>
<dbReference type="EMBL" id="JBFAUK010000034">
    <property type="protein sequence ID" value="MEV5510539.1"/>
    <property type="molecule type" value="Genomic_DNA"/>
</dbReference>
<proteinExistence type="predicted"/>
<evidence type="ECO:0000256" key="1">
    <source>
        <dbReference type="SAM" id="Phobius"/>
    </source>
</evidence>
<dbReference type="RefSeq" id="WP_241561284.1">
    <property type="nucleotide sequence ID" value="NZ_JBFAUK010000034.1"/>
</dbReference>
<keyword evidence="1" id="KW-0472">Membrane</keyword>
<feature type="transmembrane region" description="Helical" evidence="1">
    <location>
        <begin position="131"/>
        <end position="149"/>
    </location>
</feature>
<sequence length="509" mass="54209">MPSAVTGEAMPRTARTARAGLPRRALPAAAGAMTGLLLLMALRLPWAGDLGMHAAVLERLRTDLLHPGNPLVNADTPSPYYSPWMVLLALLASLTGWSTFTVLRLAALAGLLLLVTGVRALVRTLSPHRAAFPLALLCLLLLQGVRLFAWSGVPSLTSLALTLAYPSTLALGLTLQLWALTRRAVDESWRTPAFAGLGLLAALILLCHQFTGAVAVLGLLAFLLGRRPLPTPGLWAGIGVALAVALLPLLAWPYYPFFALTGAPGLDGIHQPLYTHLAGKFCLVLPGVAALGARLRRDGRDPLALLFALGLAVFTAGGLSGHWAWGRVLPALLVPAQLALAVETAGAAGHRRRVLGAVTAAALLTGAWAQAGVLTYVLPRRAAAAVRQRVPTVPLWPRPRWAADRVPAGATVLTDDYYALRMLPAYGPYTVAPAYPDVFLPDERRRREATRRYYAPATTRAGRLGVLREYGVRWVLQRAGRPGLPPDDPALRPRAHGPGGMTLLEVVAR</sequence>
<name>A0ABV3K7P4_STRON</name>
<reference evidence="2 3" key="1">
    <citation type="submission" date="2024-06" db="EMBL/GenBank/DDBJ databases">
        <title>The Natural Products Discovery Center: Release of the First 8490 Sequenced Strains for Exploring Actinobacteria Biosynthetic Diversity.</title>
        <authorList>
            <person name="Kalkreuter E."/>
            <person name="Kautsar S.A."/>
            <person name="Yang D."/>
            <person name="Bader C.D."/>
            <person name="Teijaro C.N."/>
            <person name="Fluegel L."/>
            <person name="Davis C.M."/>
            <person name="Simpson J.R."/>
            <person name="Lauterbach L."/>
            <person name="Steele A.D."/>
            <person name="Gui C."/>
            <person name="Meng S."/>
            <person name="Li G."/>
            <person name="Viehrig K."/>
            <person name="Ye F."/>
            <person name="Su P."/>
            <person name="Kiefer A.F."/>
            <person name="Nichols A."/>
            <person name="Cepeda A.J."/>
            <person name="Yan W."/>
            <person name="Fan B."/>
            <person name="Jiang Y."/>
            <person name="Adhikari A."/>
            <person name="Zheng C.-J."/>
            <person name="Schuster L."/>
            <person name="Cowan T.M."/>
            <person name="Smanski M.J."/>
            <person name="Chevrette M.G."/>
            <person name="De Carvalho L.P.S."/>
            <person name="Shen B."/>
        </authorList>
    </citation>
    <scope>NUCLEOTIDE SEQUENCE [LARGE SCALE GENOMIC DNA]</scope>
    <source>
        <strain evidence="2 3">NPDC052347</strain>
    </source>
</reference>
<feature type="transmembrane region" description="Helical" evidence="1">
    <location>
        <begin position="234"/>
        <end position="253"/>
    </location>
</feature>
<evidence type="ECO:0000313" key="2">
    <source>
        <dbReference type="EMBL" id="MEV5510539.1"/>
    </source>
</evidence>
<keyword evidence="1" id="KW-0812">Transmembrane</keyword>
<organism evidence="2 3">
    <name type="scientific">Streptomyces orinoci</name>
    <name type="common">Streptoverticillium orinoci</name>
    <dbReference type="NCBI Taxonomy" id="67339"/>
    <lineage>
        <taxon>Bacteria</taxon>
        <taxon>Bacillati</taxon>
        <taxon>Actinomycetota</taxon>
        <taxon>Actinomycetes</taxon>
        <taxon>Kitasatosporales</taxon>
        <taxon>Streptomycetaceae</taxon>
        <taxon>Streptomyces</taxon>
    </lineage>
</organism>
<feature type="transmembrane region" description="Helical" evidence="1">
    <location>
        <begin position="25"/>
        <end position="46"/>
    </location>
</feature>
<evidence type="ECO:0000313" key="3">
    <source>
        <dbReference type="Proteomes" id="UP001552594"/>
    </source>
</evidence>